<sequence>MLVTTPDYPEYNLRSCHCYWMIMSEPMVQNSPSAEDVAAWFDSMGPDDLPMGGVLIEILRMDSEYAPPVDWGQPLASVPLRQDLVVDYYELSDDARVVGYRYRDAQGRQWLILLKTNQVLASYTNPLKITIGTILQTIDNR</sequence>
<reference evidence="1" key="1">
    <citation type="journal article" date="2005" name="Environ. Microbiol.">
        <title>Genetic and functional properties of uncultivated thermophilic crenarchaeotes from a subsurface gold mine as revealed by analysis of genome fragments.</title>
        <authorList>
            <person name="Nunoura T."/>
            <person name="Hirayama H."/>
            <person name="Takami H."/>
            <person name="Oida H."/>
            <person name="Nishi S."/>
            <person name="Shimamura S."/>
            <person name="Suzuki Y."/>
            <person name="Inagaki F."/>
            <person name="Takai K."/>
            <person name="Nealson K.H."/>
            <person name="Horikoshi K."/>
        </authorList>
    </citation>
    <scope>NUCLEOTIDE SEQUENCE</scope>
</reference>
<proteinExistence type="predicted"/>
<name>H5S8T6_9ZZZZ</name>
<gene>
    <name evidence="1" type="ORF">HGMM_F01F09C12</name>
</gene>
<dbReference type="EMBL" id="AP011632">
    <property type="protein sequence ID" value="BAL52572.1"/>
    <property type="molecule type" value="Genomic_DNA"/>
</dbReference>
<dbReference type="AlphaFoldDB" id="H5S8T6"/>
<reference evidence="1" key="2">
    <citation type="journal article" date="2012" name="PLoS ONE">
        <title>A Deeply Branching Thermophilic Bacterium with an Ancient Acetyl-CoA Pathway Dominates a Subsurface Ecosystem.</title>
        <authorList>
            <person name="Takami H."/>
            <person name="Noguchi H."/>
            <person name="Takaki Y."/>
            <person name="Uchiyama I."/>
            <person name="Toyoda A."/>
            <person name="Nishi S."/>
            <person name="Chee G.-J."/>
            <person name="Arai W."/>
            <person name="Nunoura T."/>
            <person name="Itoh T."/>
            <person name="Hattori M."/>
            <person name="Takai K."/>
        </authorList>
    </citation>
    <scope>NUCLEOTIDE SEQUENCE</scope>
</reference>
<accession>H5S8T6</accession>
<protein>
    <submittedName>
        <fullName evidence="1">Uncharacterized protein</fullName>
    </submittedName>
</protein>
<organism evidence="1">
    <name type="scientific">uncultured prokaryote</name>
    <dbReference type="NCBI Taxonomy" id="198431"/>
    <lineage>
        <taxon>unclassified sequences</taxon>
        <taxon>environmental samples</taxon>
    </lineage>
</organism>
<evidence type="ECO:0000313" key="1">
    <source>
        <dbReference type="EMBL" id="BAL52572.1"/>
    </source>
</evidence>